<evidence type="ECO:0000313" key="2">
    <source>
        <dbReference type="EMBL" id="KAL0562603.1"/>
    </source>
</evidence>
<organism evidence="2 3">
    <name type="scientific">Marasmius crinis-equi</name>
    <dbReference type="NCBI Taxonomy" id="585013"/>
    <lineage>
        <taxon>Eukaryota</taxon>
        <taxon>Fungi</taxon>
        <taxon>Dikarya</taxon>
        <taxon>Basidiomycota</taxon>
        <taxon>Agaricomycotina</taxon>
        <taxon>Agaricomycetes</taxon>
        <taxon>Agaricomycetidae</taxon>
        <taxon>Agaricales</taxon>
        <taxon>Marasmiineae</taxon>
        <taxon>Marasmiaceae</taxon>
        <taxon>Marasmius</taxon>
    </lineage>
</organism>
<keyword evidence="3" id="KW-1185">Reference proteome</keyword>
<proteinExistence type="predicted"/>
<accession>A0ABR3EI99</accession>
<evidence type="ECO:0000313" key="3">
    <source>
        <dbReference type="Proteomes" id="UP001465976"/>
    </source>
</evidence>
<feature type="compositionally biased region" description="Acidic residues" evidence="1">
    <location>
        <begin position="67"/>
        <end position="76"/>
    </location>
</feature>
<feature type="non-terminal residue" evidence="2">
    <location>
        <position position="1"/>
    </location>
</feature>
<feature type="region of interest" description="Disordered" evidence="1">
    <location>
        <begin position="57"/>
        <end position="76"/>
    </location>
</feature>
<protein>
    <submittedName>
        <fullName evidence="2">Uncharacterized protein</fullName>
    </submittedName>
</protein>
<gene>
    <name evidence="2" type="ORF">V5O48_019482</name>
</gene>
<dbReference type="EMBL" id="JBAHYK010005048">
    <property type="protein sequence ID" value="KAL0562603.1"/>
    <property type="molecule type" value="Genomic_DNA"/>
</dbReference>
<evidence type="ECO:0000256" key="1">
    <source>
        <dbReference type="SAM" id="MobiDB-lite"/>
    </source>
</evidence>
<feature type="non-terminal residue" evidence="2">
    <location>
        <position position="99"/>
    </location>
</feature>
<sequence>QMKEGIHTYEDDCADLTPQEIQDSYGIHGTPRDTPNGFVGASYVEEDREVDCIAPILSEEDSHLDTSEDDEWEDDEWEAVSTAIDDKFKDSAHPPMKAG</sequence>
<dbReference type="Proteomes" id="UP001465976">
    <property type="component" value="Unassembled WGS sequence"/>
</dbReference>
<comment type="caution">
    <text evidence="2">The sequence shown here is derived from an EMBL/GenBank/DDBJ whole genome shotgun (WGS) entry which is preliminary data.</text>
</comment>
<name>A0ABR3EI99_9AGAR</name>
<reference evidence="2 3" key="1">
    <citation type="submission" date="2024-02" db="EMBL/GenBank/DDBJ databases">
        <title>A draft genome for the cacao thread blight pathogen Marasmius crinis-equi.</title>
        <authorList>
            <person name="Cohen S.P."/>
            <person name="Baruah I.K."/>
            <person name="Amoako-Attah I."/>
            <person name="Bukari Y."/>
            <person name="Meinhardt L.W."/>
            <person name="Bailey B.A."/>
        </authorList>
    </citation>
    <scope>NUCLEOTIDE SEQUENCE [LARGE SCALE GENOMIC DNA]</scope>
    <source>
        <strain evidence="2 3">GH-76</strain>
    </source>
</reference>